<sequence length="145" mass="16250">MRGRRALPELTELTAAHWTSGESGRLSVQRCAHCLRWSFPPVSHCRHCWRDDFTYEPVTGKGALLSWTEVFESVASAPQPPYLVAVVELEEGVRLLLGLTDASRDALRVGAPTRLVFEPIGEGVWLPLAELEEWEQPEDRLEAVS</sequence>
<organism evidence="3 4">
    <name type="scientific">Rhodococcus tukisamuensis</name>
    <dbReference type="NCBI Taxonomy" id="168276"/>
    <lineage>
        <taxon>Bacteria</taxon>
        <taxon>Bacillati</taxon>
        <taxon>Actinomycetota</taxon>
        <taxon>Actinomycetes</taxon>
        <taxon>Mycobacteriales</taxon>
        <taxon>Nocardiaceae</taxon>
        <taxon>Rhodococcus</taxon>
    </lineage>
</organism>
<dbReference type="InterPro" id="IPR002878">
    <property type="entry name" value="ChsH2_C"/>
</dbReference>
<gene>
    <name evidence="3" type="ORF">SAMN05444580_10978</name>
</gene>
<dbReference type="InterPro" id="IPR052513">
    <property type="entry name" value="Thioester_dehydratase-like"/>
</dbReference>
<dbReference type="EMBL" id="FNAB01000009">
    <property type="protein sequence ID" value="SDE04304.1"/>
    <property type="molecule type" value="Genomic_DNA"/>
</dbReference>
<protein>
    <recommendedName>
        <fullName evidence="5">DUF35 domain-containing protein</fullName>
    </recommendedName>
</protein>
<evidence type="ECO:0000259" key="2">
    <source>
        <dbReference type="Pfam" id="PF12172"/>
    </source>
</evidence>
<evidence type="ECO:0000313" key="4">
    <source>
        <dbReference type="Proteomes" id="UP000199417"/>
    </source>
</evidence>
<dbReference type="Pfam" id="PF12172">
    <property type="entry name" value="zf-ChsH2"/>
    <property type="match status" value="1"/>
</dbReference>
<name>A0A1G6ZNB6_9NOCA</name>
<feature type="domain" description="ChsH2 rubredoxin-like zinc ribbon" evidence="2">
    <location>
        <begin position="18"/>
        <end position="53"/>
    </location>
</feature>
<dbReference type="Gene3D" id="6.10.30.10">
    <property type="match status" value="1"/>
</dbReference>
<evidence type="ECO:0008006" key="5">
    <source>
        <dbReference type="Google" id="ProtNLM"/>
    </source>
</evidence>
<dbReference type="STRING" id="168276.SAMN05444580_10978"/>
<evidence type="ECO:0000259" key="1">
    <source>
        <dbReference type="Pfam" id="PF01796"/>
    </source>
</evidence>
<dbReference type="Proteomes" id="UP000199417">
    <property type="component" value="Unassembled WGS sequence"/>
</dbReference>
<reference evidence="3 4" key="1">
    <citation type="submission" date="2016-10" db="EMBL/GenBank/DDBJ databases">
        <authorList>
            <person name="de Groot N.N."/>
        </authorList>
    </citation>
    <scope>NUCLEOTIDE SEQUENCE [LARGE SCALE GENOMIC DNA]</scope>
    <source>
        <strain evidence="3 4">JCM 11308</strain>
    </source>
</reference>
<accession>A0A1G6ZNB6</accession>
<feature type="domain" description="ChsH2 C-terminal OB-fold" evidence="1">
    <location>
        <begin position="56"/>
        <end position="118"/>
    </location>
</feature>
<dbReference type="AlphaFoldDB" id="A0A1G6ZNB6"/>
<dbReference type="PANTHER" id="PTHR34075:SF5">
    <property type="entry name" value="BLR3430 PROTEIN"/>
    <property type="match status" value="1"/>
</dbReference>
<dbReference type="PANTHER" id="PTHR34075">
    <property type="entry name" value="BLR3430 PROTEIN"/>
    <property type="match status" value="1"/>
</dbReference>
<dbReference type="SUPFAM" id="SSF50249">
    <property type="entry name" value="Nucleic acid-binding proteins"/>
    <property type="match status" value="1"/>
</dbReference>
<dbReference type="Pfam" id="PF01796">
    <property type="entry name" value="OB_ChsH2_C"/>
    <property type="match status" value="1"/>
</dbReference>
<keyword evidence="4" id="KW-1185">Reference proteome</keyword>
<evidence type="ECO:0000313" key="3">
    <source>
        <dbReference type="EMBL" id="SDE04304.1"/>
    </source>
</evidence>
<proteinExistence type="predicted"/>
<dbReference type="InterPro" id="IPR022002">
    <property type="entry name" value="ChsH2_Znr"/>
</dbReference>
<dbReference type="InterPro" id="IPR012340">
    <property type="entry name" value="NA-bd_OB-fold"/>
</dbReference>